<dbReference type="SUPFAM" id="SSF144091">
    <property type="entry name" value="Rhomboid-like"/>
    <property type="match status" value="1"/>
</dbReference>
<dbReference type="PANTHER" id="PTHR13377:SF3">
    <property type="entry name" value="TRANSMEMBRANE PROTEIN 115"/>
    <property type="match status" value="1"/>
</dbReference>
<dbReference type="EMBL" id="JAHMUF010000006">
    <property type="protein sequence ID" value="KAG7194745.1"/>
    <property type="molecule type" value="Genomic_DNA"/>
</dbReference>
<proteinExistence type="predicted"/>
<feature type="transmembrane region" description="Helical" evidence="5">
    <location>
        <begin position="117"/>
        <end position="136"/>
    </location>
</feature>
<feature type="transmembrane region" description="Helical" evidence="5">
    <location>
        <begin position="301"/>
        <end position="327"/>
    </location>
</feature>
<keyword evidence="3 5" id="KW-1133">Transmembrane helix</keyword>
<dbReference type="GO" id="GO:0016020">
    <property type="term" value="C:membrane"/>
    <property type="evidence" value="ECO:0007669"/>
    <property type="project" value="UniProtKB-SubCell"/>
</dbReference>
<dbReference type="GeneID" id="66117798"/>
<keyword evidence="4 5" id="KW-0472">Membrane</keyword>
<feature type="transmembrane region" description="Helical" evidence="5">
    <location>
        <begin position="148"/>
        <end position="165"/>
    </location>
</feature>
<dbReference type="OrthoDB" id="73612at2759"/>
<dbReference type="PANTHER" id="PTHR13377">
    <property type="entry name" value="PLACENTAL PROTEIN 6"/>
    <property type="match status" value="1"/>
</dbReference>
<feature type="transmembrane region" description="Helical" evidence="5">
    <location>
        <begin position="79"/>
        <end position="105"/>
    </location>
</feature>
<accession>A0A9P8AJG0</accession>
<evidence type="ECO:0000313" key="6">
    <source>
        <dbReference type="EMBL" id="KAG7194745.1"/>
    </source>
</evidence>
<gene>
    <name evidence="6" type="ORF">KQ657_004424</name>
</gene>
<dbReference type="GO" id="GO:0005794">
    <property type="term" value="C:Golgi apparatus"/>
    <property type="evidence" value="ECO:0007669"/>
    <property type="project" value="TreeGrafter"/>
</dbReference>
<evidence type="ECO:0000256" key="5">
    <source>
        <dbReference type="SAM" id="Phobius"/>
    </source>
</evidence>
<dbReference type="Pfam" id="PF08551">
    <property type="entry name" value="DUF1751"/>
    <property type="match status" value="1"/>
</dbReference>
<dbReference type="GO" id="GO:0006890">
    <property type="term" value="P:retrograde vesicle-mediated transport, Golgi to endoplasmic reticulum"/>
    <property type="evidence" value="ECO:0007669"/>
    <property type="project" value="InterPro"/>
</dbReference>
<feature type="transmembrane region" description="Helical" evidence="5">
    <location>
        <begin position="7"/>
        <end position="27"/>
    </location>
</feature>
<feature type="transmembrane region" description="Helical" evidence="5">
    <location>
        <begin position="186"/>
        <end position="203"/>
    </location>
</feature>
<dbReference type="Gene3D" id="1.20.1540.10">
    <property type="entry name" value="Rhomboid-like"/>
    <property type="match status" value="1"/>
</dbReference>
<comment type="subcellular location">
    <subcellularLocation>
        <location evidence="1">Membrane</location>
        <topology evidence="1">Multi-pass membrane protein</topology>
    </subcellularLocation>
</comment>
<comment type="caution">
    <text evidence="6">The sequence shown here is derived from an EMBL/GenBank/DDBJ whole genome shotgun (WGS) entry which is preliminary data.</text>
</comment>
<dbReference type="RefSeq" id="XP_043050292.1">
    <property type="nucleotide sequence ID" value="XM_043195095.1"/>
</dbReference>
<feature type="transmembrane region" description="Helical" evidence="5">
    <location>
        <begin position="209"/>
        <end position="228"/>
    </location>
</feature>
<name>A0A9P8AJG0_9ASCO</name>
<protein>
    <recommendedName>
        <fullName evidence="8">DUF1751-domain-containing protein</fullName>
    </recommendedName>
</protein>
<evidence type="ECO:0008006" key="8">
    <source>
        <dbReference type="Google" id="ProtNLM"/>
    </source>
</evidence>
<evidence type="ECO:0000256" key="1">
    <source>
        <dbReference type="ARBA" id="ARBA00004141"/>
    </source>
</evidence>
<evidence type="ECO:0000313" key="7">
    <source>
        <dbReference type="Proteomes" id="UP000790833"/>
    </source>
</evidence>
<organism evidence="6 7">
    <name type="scientific">Scheffersomyces spartinae</name>
    <dbReference type="NCBI Taxonomy" id="45513"/>
    <lineage>
        <taxon>Eukaryota</taxon>
        <taxon>Fungi</taxon>
        <taxon>Dikarya</taxon>
        <taxon>Ascomycota</taxon>
        <taxon>Saccharomycotina</taxon>
        <taxon>Pichiomycetes</taxon>
        <taxon>Debaryomycetaceae</taxon>
        <taxon>Scheffersomyces</taxon>
    </lineage>
</organism>
<dbReference type="Proteomes" id="UP000790833">
    <property type="component" value="Unassembled WGS sequence"/>
</dbReference>
<reference evidence="6" key="1">
    <citation type="submission" date="2021-03" db="EMBL/GenBank/DDBJ databases">
        <authorList>
            <person name="Palmer J.M."/>
        </authorList>
    </citation>
    <scope>NUCLEOTIDE SEQUENCE</scope>
    <source>
        <strain evidence="6">ARV_011</strain>
    </source>
</reference>
<dbReference type="InterPro" id="IPR013861">
    <property type="entry name" value="TMEM115/Pdh1/Rbl19"/>
</dbReference>
<evidence type="ECO:0000256" key="3">
    <source>
        <dbReference type="ARBA" id="ARBA00022989"/>
    </source>
</evidence>
<sequence>MRTRKSVTVIVAVLLLISLLNFVLKYYSYFVLYVSASKHENGNGSGLTQETGETPHPHELFVPLLTFIPTKSPVLTRPWVLITSAFVEENLVGLVVSVVLIFYLGNYMELIWGARELVRFVTLIITITNLSVYIWYTIKSLLVTMDSVPPVIASALAINMGLLVAMKQRLSNHYFIFIKGNVRIKVTHIPLIYLIFSFILECLSEEYEASFMLAFVGFFVSWTYLRFFKSGTNDRQSYLLPLTAKKNNTTMINNNHNNTDSIVGESAIVDSSSSTQSLTRESSSRFKLPINSTKGDRTDQFALYTFFPYPISILIKIISNLVFNLLIKFKVLNLQDYPESEQDDVDQDKIFFEELNTLRSNLFSLSSLKGAKHVTTLPDATSKFKVFLNWIIGKSSRSGIKSTMDKRRKLALKELE</sequence>
<dbReference type="InterPro" id="IPR035952">
    <property type="entry name" value="Rhomboid-like_sf"/>
</dbReference>
<keyword evidence="7" id="KW-1185">Reference proteome</keyword>
<keyword evidence="2 5" id="KW-0812">Transmembrane</keyword>
<dbReference type="AlphaFoldDB" id="A0A9P8AJG0"/>
<dbReference type="SMART" id="SM01160">
    <property type="entry name" value="DUF1751"/>
    <property type="match status" value="1"/>
</dbReference>
<evidence type="ECO:0000256" key="4">
    <source>
        <dbReference type="ARBA" id="ARBA00023136"/>
    </source>
</evidence>
<evidence type="ECO:0000256" key="2">
    <source>
        <dbReference type="ARBA" id="ARBA00022692"/>
    </source>
</evidence>